<dbReference type="SUPFAM" id="SSF53098">
    <property type="entry name" value="Ribonuclease H-like"/>
    <property type="match status" value="1"/>
</dbReference>
<dbReference type="Proteomes" id="UP000249757">
    <property type="component" value="Unassembled WGS sequence"/>
</dbReference>
<comment type="caution">
    <text evidence="1">The sequence shown here is derived from an EMBL/GenBank/DDBJ whole genome shotgun (WGS) entry which is preliminary data.</text>
</comment>
<dbReference type="EMBL" id="NRDI02000019">
    <property type="protein sequence ID" value="KAI1509648.1"/>
    <property type="molecule type" value="Genomic_DNA"/>
</dbReference>
<dbReference type="AlphaFoldDB" id="A0A316ZS37"/>
<dbReference type="InterPro" id="IPR012337">
    <property type="entry name" value="RNaseH-like_sf"/>
</dbReference>
<keyword evidence="2" id="KW-1185">Reference proteome</keyword>
<reference evidence="2" key="1">
    <citation type="journal article" date="2022" name="Microb. Genom.">
        <title>A global pangenome for the wheat fungal pathogen Pyrenophora tritici-repentis and prediction of effector protein structural homology.</title>
        <authorList>
            <person name="Moolhuijzen P.M."/>
            <person name="See P.T."/>
            <person name="Shi G."/>
            <person name="Powell H.R."/>
            <person name="Cockram J."/>
            <person name="Jorgensen L.N."/>
            <person name="Benslimane H."/>
            <person name="Strelkov S.E."/>
            <person name="Turner J."/>
            <person name="Liu Z."/>
            <person name="Moffat C.S."/>
        </authorList>
    </citation>
    <scope>NUCLEOTIDE SEQUENCE [LARGE SCALE GENOMIC DNA]</scope>
</reference>
<evidence type="ECO:0000313" key="1">
    <source>
        <dbReference type="EMBL" id="KAI1509648.1"/>
    </source>
</evidence>
<sequence>MRLYNYLQPRVAVELSNALSKIHISFNGWTMQGGKRGFLGVVAHFVSSSGGLTDLPIALPQLTGAHTGLGYFVLDNAANNDTAIAVVAEIYDFLLVHRRLRCGPHTLNLIRQTLLWGNNQQAYDNAPEELSDEVRFIREWRKDGPLGVLLDVINYIKTPQQHELFINFQYRANANLSAKDRKILKTVNEYLAMLRPLKLATKRLKGRGTYKQFGSLAEVIPVFETILSSYKERVESYSGVNYDEPSAPEDHIAINLRAAWAKANEYYIKLDDSPAYYAATSLHPAYKHYCDNAWRDKPEWLAAAQSAFQAL</sequence>
<accession>A0A316ZS37</accession>
<evidence type="ECO:0000313" key="2">
    <source>
        <dbReference type="Proteomes" id="UP000249757"/>
    </source>
</evidence>
<organism evidence="1 2">
    <name type="scientific">Pyrenophora tritici-repentis</name>
    <dbReference type="NCBI Taxonomy" id="45151"/>
    <lineage>
        <taxon>Eukaryota</taxon>
        <taxon>Fungi</taxon>
        <taxon>Dikarya</taxon>
        <taxon>Ascomycota</taxon>
        <taxon>Pezizomycotina</taxon>
        <taxon>Dothideomycetes</taxon>
        <taxon>Pleosporomycetidae</taxon>
        <taxon>Pleosporales</taxon>
        <taxon>Pleosporineae</taxon>
        <taxon>Pleosporaceae</taxon>
        <taxon>Pyrenophora</taxon>
    </lineage>
</organism>
<gene>
    <name evidence="1" type="ORF">Ptr86124_011234</name>
</gene>
<name>A0A316ZS37_9PLEO</name>
<protein>
    <submittedName>
        <fullName evidence="1">Uncharacterized protein</fullName>
    </submittedName>
</protein>
<proteinExistence type="predicted"/>